<feature type="disulfide bond" evidence="19">
    <location>
        <begin position="263"/>
        <end position="279"/>
    </location>
</feature>
<dbReference type="PROSITE" id="PS00616">
    <property type="entry name" value="HIS_ACID_PHOSPHAT_1"/>
    <property type="match status" value="1"/>
</dbReference>
<comment type="catalytic activity">
    <reaction evidence="12">
        <text>1D-myo-inositol 1,2-bisphosphate + H2O = 1D-myo-inositol 2-phosphate + phosphate</text>
        <dbReference type="Rhea" id="RHEA:77135"/>
        <dbReference type="ChEBI" id="CHEBI:15377"/>
        <dbReference type="ChEBI" id="CHEBI:43474"/>
        <dbReference type="ChEBI" id="CHEBI:84142"/>
        <dbReference type="ChEBI" id="CHEBI:195539"/>
    </reaction>
    <physiologicalReaction direction="left-to-right" evidence="12">
        <dbReference type="Rhea" id="RHEA:77136"/>
    </physiologicalReaction>
</comment>
<feature type="active site" description="Proton donor" evidence="18">
    <location>
        <position position="359"/>
    </location>
</feature>
<keyword evidence="20" id="KW-0732">Signal</keyword>
<comment type="caution">
    <text evidence="21">The sequence shown here is derived from an EMBL/GenBank/DDBJ whole genome shotgun (WGS) entry which is preliminary data.</text>
</comment>
<dbReference type="PANTHER" id="PTHR20963">
    <property type="entry name" value="MULTIPLE INOSITOL POLYPHOSPHATE PHOSPHATASE-RELATED"/>
    <property type="match status" value="1"/>
</dbReference>
<evidence type="ECO:0000256" key="12">
    <source>
        <dbReference type="ARBA" id="ARBA00043675"/>
    </source>
</evidence>
<evidence type="ECO:0000256" key="3">
    <source>
        <dbReference type="ARBA" id="ARBA00011245"/>
    </source>
</evidence>
<name>A0A370TKQ4_9HELO</name>
<evidence type="ECO:0000256" key="1">
    <source>
        <dbReference type="ARBA" id="ARBA00004613"/>
    </source>
</evidence>
<comment type="catalytic activity">
    <reaction evidence="13">
        <text>1D-myo-inositol 1,2,6-trisphosphate + H2O = 1D-myo-inositol 1,2-bisphosphate + phosphate</text>
        <dbReference type="Rhea" id="RHEA:77131"/>
        <dbReference type="ChEBI" id="CHEBI:15377"/>
        <dbReference type="ChEBI" id="CHEBI:43474"/>
        <dbReference type="ChEBI" id="CHEBI:195537"/>
        <dbReference type="ChEBI" id="CHEBI:195539"/>
    </reaction>
    <physiologicalReaction direction="left-to-right" evidence="13">
        <dbReference type="Rhea" id="RHEA:77132"/>
    </physiologicalReaction>
</comment>
<dbReference type="AlphaFoldDB" id="A0A370TKQ4"/>
<keyword evidence="6" id="KW-0378">Hydrolase</keyword>
<dbReference type="Proteomes" id="UP000254866">
    <property type="component" value="Unassembled WGS sequence"/>
</dbReference>
<evidence type="ECO:0000313" key="22">
    <source>
        <dbReference type="Proteomes" id="UP000254866"/>
    </source>
</evidence>
<keyword evidence="7 19" id="KW-1015">Disulfide bond</keyword>
<evidence type="ECO:0000256" key="18">
    <source>
        <dbReference type="PIRSR" id="PIRSR000894-1"/>
    </source>
</evidence>
<dbReference type="SUPFAM" id="SSF53254">
    <property type="entry name" value="Phosphoglycerate mutase-like"/>
    <property type="match status" value="1"/>
</dbReference>
<evidence type="ECO:0000256" key="16">
    <source>
        <dbReference type="ARBA" id="ARBA00044106"/>
    </source>
</evidence>
<evidence type="ECO:0000256" key="14">
    <source>
        <dbReference type="ARBA" id="ARBA00043748"/>
    </source>
</evidence>
<comment type="catalytic activity">
    <reaction evidence="15">
        <text>1D-myo-inositol hexakisphosphate + H2O = 1D-myo-inositol 1,2,4,5,6-pentakisphosphate + phosphate</text>
        <dbReference type="Rhea" id="RHEA:16989"/>
        <dbReference type="ChEBI" id="CHEBI:15377"/>
        <dbReference type="ChEBI" id="CHEBI:43474"/>
        <dbReference type="ChEBI" id="CHEBI:57798"/>
        <dbReference type="ChEBI" id="CHEBI:58130"/>
        <dbReference type="EC" id="3.1.3.8"/>
    </reaction>
    <physiologicalReaction direction="left-to-right" evidence="15">
        <dbReference type="Rhea" id="RHEA:16990"/>
    </physiologicalReaction>
</comment>
<gene>
    <name evidence="21" type="ORF">BP5553_06711</name>
</gene>
<evidence type="ECO:0000256" key="8">
    <source>
        <dbReference type="ARBA" id="ARBA00023180"/>
    </source>
</evidence>
<dbReference type="InterPro" id="IPR000560">
    <property type="entry name" value="His_Pase_clade-2"/>
</dbReference>
<proteinExistence type="inferred from homology"/>
<reference evidence="21 22" key="1">
    <citation type="journal article" date="2018" name="IMA Fungus">
        <title>IMA Genome-F 9: Draft genome sequence of Annulohypoxylon stygium, Aspergillus mulundensis, Berkeleyomyces basicola (syn. Thielaviopsis basicola), Ceratocystis smalleyi, two Cercospora beticola strains, Coleophoma cylindrospora, Fusarium fracticaudum, Phialophora cf. hyalina, and Morchella septimelata.</title>
        <authorList>
            <person name="Wingfield B.D."/>
            <person name="Bills G.F."/>
            <person name="Dong Y."/>
            <person name="Huang W."/>
            <person name="Nel W.J."/>
            <person name="Swalarsk-Parry B.S."/>
            <person name="Vaghefi N."/>
            <person name="Wilken P.M."/>
            <person name="An Z."/>
            <person name="de Beer Z.W."/>
            <person name="De Vos L."/>
            <person name="Chen L."/>
            <person name="Duong T.A."/>
            <person name="Gao Y."/>
            <person name="Hammerbacher A."/>
            <person name="Kikkert J.R."/>
            <person name="Li Y."/>
            <person name="Li H."/>
            <person name="Li K."/>
            <person name="Li Q."/>
            <person name="Liu X."/>
            <person name="Ma X."/>
            <person name="Naidoo K."/>
            <person name="Pethybridge S.J."/>
            <person name="Sun J."/>
            <person name="Steenkamp E.T."/>
            <person name="van der Nest M.A."/>
            <person name="van Wyk S."/>
            <person name="Wingfield M.J."/>
            <person name="Xiong C."/>
            <person name="Yue Q."/>
            <person name="Zhang X."/>
        </authorList>
    </citation>
    <scope>NUCLEOTIDE SEQUENCE [LARGE SCALE GENOMIC DNA]</scope>
    <source>
        <strain evidence="21 22">BP 5553</strain>
    </source>
</reference>
<dbReference type="GeneID" id="43599560"/>
<dbReference type="OrthoDB" id="6509975at2759"/>
<feature type="chain" id="PRO_5016646060" description="Phytase A" evidence="20">
    <location>
        <begin position="22"/>
        <end position="464"/>
    </location>
</feature>
<comment type="similarity">
    <text evidence="2">Belongs to the histidine acid phosphatase family.</text>
</comment>
<evidence type="ECO:0000256" key="6">
    <source>
        <dbReference type="ARBA" id="ARBA00022801"/>
    </source>
</evidence>
<comment type="subcellular location">
    <subcellularLocation>
        <location evidence="1">Secreted</location>
    </subcellularLocation>
</comment>
<evidence type="ECO:0000256" key="20">
    <source>
        <dbReference type="SAM" id="SignalP"/>
    </source>
</evidence>
<dbReference type="EC" id="3.1.3.8" evidence="4"/>
<dbReference type="PIRSF" id="PIRSF000894">
    <property type="entry name" value="Acid_phosphatase"/>
    <property type="match status" value="1"/>
</dbReference>
<evidence type="ECO:0000256" key="9">
    <source>
        <dbReference type="ARBA" id="ARBA00041857"/>
    </source>
</evidence>
<dbReference type="GO" id="GO:0003993">
    <property type="term" value="F:acid phosphatase activity"/>
    <property type="evidence" value="ECO:0007669"/>
    <property type="project" value="TreeGrafter"/>
</dbReference>
<evidence type="ECO:0000256" key="15">
    <source>
        <dbReference type="ARBA" id="ARBA00043788"/>
    </source>
</evidence>
<protein>
    <recommendedName>
        <fullName evidence="16">Phytase A</fullName>
        <ecNumber evidence="4">3.1.3.8</ecNumber>
    </recommendedName>
    <alternativeName>
        <fullName evidence="17">Histidine acid phosphatase phyA</fullName>
    </alternativeName>
    <alternativeName>
        <fullName evidence="10">Myo-inositol hexakisphosphate phosphohydrolase A</fullName>
    </alternativeName>
    <alternativeName>
        <fullName evidence="9">Myo-inositol-hexaphosphate 3-phosphohydrolase A</fullName>
    </alternativeName>
</protein>
<dbReference type="PANTHER" id="PTHR20963:SF24">
    <property type="entry name" value="3-PHYTASE B"/>
    <property type="match status" value="1"/>
</dbReference>
<dbReference type="CDD" id="cd07061">
    <property type="entry name" value="HP_HAP_like"/>
    <property type="match status" value="1"/>
</dbReference>
<feature type="disulfide bond" evidence="19">
    <location>
        <begin position="435"/>
        <end position="443"/>
    </location>
</feature>
<evidence type="ECO:0000256" key="11">
    <source>
        <dbReference type="ARBA" id="ARBA00043670"/>
    </source>
</evidence>
<dbReference type="InterPro" id="IPR029033">
    <property type="entry name" value="His_PPase_superfam"/>
</dbReference>
<dbReference type="EMBL" id="NPIC01000005">
    <property type="protein sequence ID" value="RDL36099.1"/>
    <property type="molecule type" value="Genomic_DNA"/>
</dbReference>
<evidence type="ECO:0000256" key="7">
    <source>
        <dbReference type="ARBA" id="ARBA00023157"/>
    </source>
</evidence>
<dbReference type="InterPro" id="IPR033379">
    <property type="entry name" value="Acid_Pase_AS"/>
</dbReference>
<accession>A0A370TKQ4</accession>
<dbReference type="GO" id="GO:0005576">
    <property type="term" value="C:extracellular region"/>
    <property type="evidence" value="ECO:0007669"/>
    <property type="project" value="UniProtKB-SubCell"/>
</dbReference>
<keyword evidence="8" id="KW-0325">Glycoprotein</keyword>
<comment type="catalytic activity">
    <reaction evidence="14">
        <text>1D-myo-inositol 1,2,4,5,6-pentakisphosphate + H2O = 1D-myo-inositol 1,2,5,6-tetrakisphosphate + phosphate</text>
        <dbReference type="Rhea" id="RHEA:77115"/>
        <dbReference type="ChEBI" id="CHEBI:15377"/>
        <dbReference type="ChEBI" id="CHEBI:43474"/>
        <dbReference type="ChEBI" id="CHEBI:57798"/>
        <dbReference type="ChEBI" id="CHEBI:195535"/>
    </reaction>
    <physiologicalReaction direction="left-to-right" evidence="14">
        <dbReference type="Rhea" id="RHEA:77116"/>
    </physiologicalReaction>
</comment>
<dbReference type="Pfam" id="PF00328">
    <property type="entry name" value="His_Phos_2"/>
    <property type="match status" value="1"/>
</dbReference>
<comment type="catalytic activity">
    <reaction evidence="11">
        <text>1D-myo-inositol 1,2,5,6-tetrakisphosphate + H2O = 1D-myo-inositol 1,2,6-trisphosphate + phosphate</text>
        <dbReference type="Rhea" id="RHEA:77119"/>
        <dbReference type="ChEBI" id="CHEBI:15377"/>
        <dbReference type="ChEBI" id="CHEBI:43474"/>
        <dbReference type="ChEBI" id="CHEBI:195535"/>
        <dbReference type="ChEBI" id="CHEBI:195537"/>
    </reaction>
    <physiologicalReaction direction="left-to-right" evidence="11">
        <dbReference type="Rhea" id="RHEA:77120"/>
    </physiologicalReaction>
</comment>
<evidence type="ECO:0000256" key="13">
    <source>
        <dbReference type="ARBA" id="ARBA00043721"/>
    </source>
</evidence>
<evidence type="ECO:0000256" key="19">
    <source>
        <dbReference type="PIRSR" id="PIRSR000894-2"/>
    </source>
</evidence>
<sequence length="464" mass="49519">MKLTSVLLLHWLPLLYGGVSAQGNVSAVFDDPITGYLNQPQVTQNFGQSSPFFSLAQNNSDATPPGCTITQAHILSRHGARFPTKGKTTTIKTALAKVSLALTNATGSLTGDFAFLNTFNYSLGQDNLTGFGQQELFNSGIKFAKRYEAAGKGLAPFVRAAGSPRVEESALNFTMGWNSVVAASALIDGGSILVISEEEGVNNTLHVESCPAFENTAPFNELGDTEDQIWIDIFAPPIRDRLNANIPGANFDVNDTVAMMDLCPFETVATPTGEISPVCKLFTDDEFVSYSFLQSVDKFFGDGPGNKFGSSQGAGFVNELLARMTNTAVQDQTSTNTTLDSQNATFPLGLALYADFSHDKQMISIMTAMGLFNGSVSLGGLKSTDRQTSVTSGFSVAKLTPFSARMYFEKMTCEGSAEEMVRVLVNDAVQPLEFCGGDALGRCTLTKFVESQGVAKSGGAFSEC</sequence>
<keyword evidence="22" id="KW-1185">Reference proteome</keyword>
<evidence type="ECO:0000313" key="21">
    <source>
        <dbReference type="EMBL" id="RDL36099.1"/>
    </source>
</evidence>
<dbReference type="STRING" id="2656787.A0A370TKQ4"/>
<dbReference type="GO" id="GO:0016158">
    <property type="term" value="F:inositol hexakisphosphate 3-phosphatase activity"/>
    <property type="evidence" value="ECO:0007669"/>
    <property type="project" value="UniProtKB-EC"/>
</dbReference>
<evidence type="ECO:0000256" key="5">
    <source>
        <dbReference type="ARBA" id="ARBA00022525"/>
    </source>
</evidence>
<evidence type="ECO:0000256" key="17">
    <source>
        <dbReference type="ARBA" id="ARBA00044262"/>
    </source>
</evidence>
<evidence type="ECO:0000256" key="10">
    <source>
        <dbReference type="ARBA" id="ARBA00042300"/>
    </source>
</evidence>
<dbReference type="RefSeq" id="XP_031868755.1">
    <property type="nucleotide sequence ID" value="XM_032015334.1"/>
</dbReference>
<feature type="disulfide bond" evidence="19">
    <location>
        <begin position="67"/>
        <end position="413"/>
    </location>
</feature>
<dbReference type="InterPro" id="IPR016274">
    <property type="entry name" value="Histidine_acid_Pase_euk"/>
</dbReference>
<feature type="active site" description="Nucleophile" evidence="18">
    <location>
        <position position="78"/>
    </location>
</feature>
<feature type="signal peptide" evidence="20">
    <location>
        <begin position="1"/>
        <end position="21"/>
    </location>
</feature>
<evidence type="ECO:0000256" key="2">
    <source>
        <dbReference type="ARBA" id="ARBA00005375"/>
    </source>
</evidence>
<comment type="subunit">
    <text evidence="3">Monomer.</text>
</comment>
<keyword evidence="5" id="KW-0964">Secreted</keyword>
<organism evidence="21 22">
    <name type="scientific">Venustampulla echinocandica</name>
    <dbReference type="NCBI Taxonomy" id="2656787"/>
    <lineage>
        <taxon>Eukaryota</taxon>
        <taxon>Fungi</taxon>
        <taxon>Dikarya</taxon>
        <taxon>Ascomycota</taxon>
        <taxon>Pezizomycotina</taxon>
        <taxon>Leotiomycetes</taxon>
        <taxon>Helotiales</taxon>
        <taxon>Pleuroascaceae</taxon>
        <taxon>Venustampulla</taxon>
    </lineage>
</organism>
<dbReference type="Gene3D" id="3.40.50.1240">
    <property type="entry name" value="Phosphoglycerate mutase-like"/>
    <property type="match status" value="1"/>
</dbReference>
<evidence type="ECO:0000256" key="4">
    <source>
        <dbReference type="ARBA" id="ARBA00012632"/>
    </source>
</evidence>